<feature type="compositionally biased region" description="Low complexity" evidence="1">
    <location>
        <begin position="244"/>
        <end position="259"/>
    </location>
</feature>
<dbReference type="Proteomes" id="UP000578112">
    <property type="component" value="Unassembled WGS sequence"/>
</dbReference>
<protein>
    <submittedName>
        <fullName evidence="3">Uncharacterized protein with PQ loop repeat</fullName>
    </submittedName>
</protein>
<accession>A0A7W7MQ44</accession>
<gene>
    <name evidence="3" type="ORF">BJ971_003314</name>
</gene>
<dbReference type="AlphaFoldDB" id="A0A7W7MQ44"/>
<sequence length="289" mass="29348">MHSSAVLGWLGAALSMTLLWPQVWRSVAKGHTNGLCAVACWQGVAMPVGWIVYGLLTGEAVQVVTNTVTGLAGLLILAVLLVKRGELRSGRRLLTGAAGAAAVVCAAALSAALAATTHLGTPRVATALGLVLAVAATLSAVPQPLSLLRDRTQDLAGLSPLRWRLSAACTACWSAYGVATGQVAVWLSASVGLAAALIVCWIITTAGRTTATRTATAPAGAPAIRPHSTGTRIVHPAAAFAGAARPAPAMRPRAATRNPLRPPGRPVRPQPGGNRPFTQAGAGHADLAH</sequence>
<dbReference type="Gene3D" id="1.20.1280.290">
    <property type="match status" value="2"/>
</dbReference>
<keyword evidence="2" id="KW-0472">Membrane</keyword>
<feature type="compositionally biased region" description="Pro residues" evidence="1">
    <location>
        <begin position="260"/>
        <end position="269"/>
    </location>
</feature>
<proteinExistence type="predicted"/>
<evidence type="ECO:0000313" key="3">
    <source>
        <dbReference type="EMBL" id="MBB4762758.1"/>
    </source>
</evidence>
<feature type="transmembrane region" description="Helical" evidence="2">
    <location>
        <begin position="121"/>
        <end position="141"/>
    </location>
</feature>
<keyword evidence="4" id="KW-1185">Reference proteome</keyword>
<feature type="transmembrane region" description="Helical" evidence="2">
    <location>
        <begin position="185"/>
        <end position="204"/>
    </location>
</feature>
<evidence type="ECO:0000256" key="2">
    <source>
        <dbReference type="SAM" id="Phobius"/>
    </source>
</evidence>
<feature type="transmembrane region" description="Helical" evidence="2">
    <location>
        <begin position="6"/>
        <end position="23"/>
    </location>
</feature>
<keyword evidence="2" id="KW-1133">Transmembrane helix</keyword>
<feature type="transmembrane region" description="Helical" evidence="2">
    <location>
        <begin position="35"/>
        <end position="56"/>
    </location>
</feature>
<name>A0A7W7MQ44_9ACTN</name>
<dbReference type="EMBL" id="JACHNH010000001">
    <property type="protein sequence ID" value="MBB4762758.1"/>
    <property type="molecule type" value="Genomic_DNA"/>
</dbReference>
<evidence type="ECO:0000256" key="1">
    <source>
        <dbReference type="SAM" id="MobiDB-lite"/>
    </source>
</evidence>
<feature type="transmembrane region" description="Helical" evidence="2">
    <location>
        <begin position="62"/>
        <end position="82"/>
    </location>
</feature>
<keyword evidence="2" id="KW-0812">Transmembrane</keyword>
<reference evidence="3 4" key="1">
    <citation type="submission" date="2020-08" db="EMBL/GenBank/DDBJ databases">
        <title>Sequencing the genomes of 1000 actinobacteria strains.</title>
        <authorList>
            <person name="Klenk H.-P."/>
        </authorList>
    </citation>
    <scope>NUCLEOTIDE SEQUENCE [LARGE SCALE GENOMIC DNA]</scope>
    <source>
        <strain evidence="3 4">DSM 43149</strain>
    </source>
</reference>
<comment type="caution">
    <text evidence="3">The sequence shown here is derived from an EMBL/GenBank/DDBJ whole genome shotgun (WGS) entry which is preliminary data.</text>
</comment>
<dbReference type="RefSeq" id="WP_184994080.1">
    <property type="nucleotide sequence ID" value="NZ_BOMK01000006.1"/>
</dbReference>
<organism evidence="3 4">
    <name type="scientific">Actinoplanes digitatis</name>
    <dbReference type="NCBI Taxonomy" id="1868"/>
    <lineage>
        <taxon>Bacteria</taxon>
        <taxon>Bacillati</taxon>
        <taxon>Actinomycetota</taxon>
        <taxon>Actinomycetes</taxon>
        <taxon>Micromonosporales</taxon>
        <taxon>Micromonosporaceae</taxon>
        <taxon>Actinoplanes</taxon>
    </lineage>
</organism>
<feature type="region of interest" description="Disordered" evidence="1">
    <location>
        <begin position="244"/>
        <end position="289"/>
    </location>
</feature>
<dbReference type="NCBIfam" id="NF037967">
    <property type="entry name" value="SemiSWEET_1"/>
    <property type="match status" value="1"/>
</dbReference>
<evidence type="ECO:0000313" key="4">
    <source>
        <dbReference type="Proteomes" id="UP000578112"/>
    </source>
</evidence>
<feature type="transmembrane region" description="Helical" evidence="2">
    <location>
        <begin position="94"/>
        <end position="115"/>
    </location>
</feature>